<dbReference type="AlphaFoldDB" id="A0A0P1AS66"/>
<dbReference type="EMBL" id="CCYD01001204">
    <property type="protein sequence ID" value="CEG44596.1"/>
    <property type="molecule type" value="Genomic_DNA"/>
</dbReference>
<dbReference type="RefSeq" id="XP_024580965.1">
    <property type="nucleotide sequence ID" value="XM_024730716.1"/>
</dbReference>
<accession>A0A0P1AS66</accession>
<name>A0A0P1AS66_PLAHL</name>
<organism evidence="1 2">
    <name type="scientific">Plasmopara halstedii</name>
    <name type="common">Downy mildew of sunflower</name>
    <dbReference type="NCBI Taxonomy" id="4781"/>
    <lineage>
        <taxon>Eukaryota</taxon>
        <taxon>Sar</taxon>
        <taxon>Stramenopiles</taxon>
        <taxon>Oomycota</taxon>
        <taxon>Peronosporomycetes</taxon>
        <taxon>Peronosporales</taxon>
        <taxon>Peronosporaceae</taxon>
        <taxon>Plasmopara</taxon>
    </lineage>
</organism>
<dbReference type="OrthoDB" id="10542378at2759"/>
<dbReference type="GeneID" id="36396000"/>
<dbReference type="Proteomes" id="UP000054928">
    <property type="component" value="Unassembled WGS sequence"/>
</dbReference>
<reference evidence="2" key="1">
    <citation type="submission" date="2014-09" db="EMBL/GenBank/DDBJ databases">
        <authorList>
            <person name="Sharma Rahul"/>
            <person name="Thines Marco"/>
        </authorList>
    </citation>
    <scope>NUCLEOTIDE SEQUENCE [LARGE SCALE GENOMIC DNA]</scope>
</reference>
<evidence type="ECO:0000313" key="1">
    <source>
        <dbReference type="EMBL" id="CEG44596.1"/>
    </source>
</evidence>
<sequence>MIQRLQYILERYLLTSRSDSSRRFVKLAKASVCHVSFNRGGLQMPRLTDTIKKQLDLLLQQLFWMEMHELWKAITTALPAYTLPAELQLSTFDFLSCLFFRRTKLIPFKNIPPWWQFSWFVWSTLPKLPSYSPSDPVALQAALLRANV</sequence>
<protein>
    <submittedName>
        <fullName evidence="1">Uncharacterized protein</fullName>
    </submittedName>
</protein>
<evidence type="ECO:0000313" key="2">
    <source>
        <dbReference type="Proteomes" id="UP000054928"/>
    </source>
</evidence>
<keyword evidence="2" id="KW-1185">Reference proteome</keyword>
<proteinExistence type="predicted"/>